<dbReference type="AlphaFoldDB" id="A0A9W9TEV4"/>
<name>A0A9W9TEV4_9EURO</name>
<reference evidence="3" key="2">
    <citation type="journal article" date="2023" name="IMA Fungus">
        <title>Comparative genomic study of the Penicillium genus elucidates a diverse pangenome and 15 lateral gene transfer events.</title>
        <authorList>
            <person name="Petersen C."/>
            <person name="Sorensen T."/>
            <person name="Nielsen M.R."/>
            <person name="Sondergaard T.E."/>
            <person name="Sorensen J.L."/>
            <person name="Fitzpatrick D.A."/>
            <person name="Frisvad J.C."/>
            <person name="Nielsen K.L."/>
        </authorList>
    </citation>
    <scope>NUCLEOTIDE SEQUENCE</scope>
    <source>
        <strain evidence="3">IBT 15544</strain>
    </source>
</reference>
<feature type="region of interest" description="Disordered" evidence="1">
    <location>
        <begin position="130"/>
        <end position="549"/>
    </location>
</feature>
<feature type="compositionally biased region" description="Basic and acidic residues" evidence="1">
    <location>
        <begin position="287"/>
        <end position="298"/>
    </location>
</feature>
<dbReference type="InterPro" id="IPR018253">
    <property type="entry name" value="DnaJ_domain_CS"/>
</dbReference>
<dbReference type="PROSITE" id="PS50076">
    <property type="entry name" value="DNAJ_2"/>
    <property type="match status" value="1"/>
</dbReference>
<dbReference type="RefSeq" id="XP_058313578.1">
    <property type="nucleotide sequence ID" value="XM_058448167.1"/>
</dbReference>
<comment type="caution">
    <text evidence="3">The sequence shown here is derived from an EMBL/GenBank/DDBJ whole genome shotgun (WGS) entry which is preliminary data.</text>
</comment>
<organism evidence="3 4">
    <name type="scientific">Penicillium cinerascens</name>
    <dbReference type="NCBI Taxonomy" id="70096"/>
    <lineage>
        <taxon>Eukaryota</taxon>
        <taxon>Fungi</taxon>
        <taxon>Dikarya</taxon>
        <taxon>Ascomycota</taxon>
        <taxon>Pezizomycotina</taxon>
        <taxon>Eurotiomycetes</taxon>
        <taxon>Eurotiomycetidae</taxon>
        <taxon>Eurotiales</taxon>
        <taxon>Aspergillaceae</taxon>
        <taxon>Penicillium</taxon>
    </lineage>
</organism>
<dbReference type="Pfam" id="PF00226">
    <property type="entry name" value="DnaJ"/>
    <property type="match status" value="1"/>
</dbReference>
<dbReference type="Proteomes" id="UP001150904">
    <property type="component" value="Unassembled WGS sequence"/>
</dbReference>
<dbReference type="SUPFAM" id="SSF46565">
    <property type="entry name" value="Chaperone J-domain"/>
    <property type="match status" value="1"/>
</dbReference>
<feature type="compositionally biased region" description="Basic and acidic residues" evidence="1">
    <location>
        <begin position="339"/>
        <end position="353"/>
    </location>
</feature>
<dbReference type="GO" id="GO:0005737">
    <property type="term" value="C:cytoplasm"/>
    <property type="evidence" value="ECO:0007669"/>
    <property type="project" value="TreeGrafter"/>
</dbReference>
<dbReference type="PRINTS" id="PR00625">
    <property type="entry name" value="JDOMAIN"/>
</dbReference>
<evidence type="ECO:0000256" key="1">
    <source>
        <dbReference type="SAM" id="MobiDB-lite"/>
    </source>
</evidence>
<protein>
    <recommendedName>
        <fullName evidence="2">J domain-containing protein</fullName>
    </recommendedName>
</protein>
<feature type="compositionally biased region" description="Basic and acidic residues" evidence="1">
    <location>
        <begin position="387"/>
        <end position="408"/>
    </location>
</feature>
<feature type="compositionally biased region" description="Basic and acidic residues" evidence="1">
    <location>
        <begin position="130"/>
        <end position="156"/>
    </location>
</feature>
<dbReference type="InterPro" id="IPR001623">
    <property type="entry name" value="DnaJ_domain"/>
</dbReference>
<dbReference type="GO" id="GO:0031072">
    <property type="term" value="F:heat shock protein binding"/>
    <property type="evidence" value="ECO:0007669"/>
    <property type="project" value="TreeGrafter"/>
</dbReference>
<feature type="compositionally biased region" description="Basic and acidic residues" evidence="1">
    <location>
        <begin position="270"/>
        <end position="280"/>
    </location>
</feature>
<feature type="compositionally biased region" description="Basic and acidic residues" evidence="1">
    <location>
        <begin position="234"/>
        <end position="257"/>
    </location>
</feature>
<dbReference type="GO" id="GO:0005634">
    <property type="term" value="C:nucleus"/>
    <property type="evidence" value="ECO:0007669"/>
    <property type="project" value="TreeGrafter"/>
</dbReference>
<dbReference type="InterPro" id="IPR052594">
    <property type="entry name" value="J_domain-containing_protein"/>
</dbReference>
<feature type="compositionally biased region" description="Basic and acidic residues" evidence="1">
    <location>
        <begin position="167"/>
        <end position="200"/>
    </location>
</feature>
<dbReference type="Gene3D" id="1.10.287.110">
    <property type="entry name" value="DnaJ domain"/>
    <property type="match status" value="1"/>
</dbReference>
<feature type="compositionally biased region" description="Basic and acidic residues" evidence="1">
    <location>
        <begin position="485"/>
        <end position="524"/>
    </location>
</feature>
<evidence type="ECO:0000259" key="2">
    <source>
        <dbReference type="PROSITE" id="PS50076"/>
    </source>
</evidence>
<dbReference type="GeneID" id="83175467"/>
<sequence length="549" mass="63110">MSSPPDIDPYVALGVAKDATISEIRAAHRKRVLKCHPDKIQDISQRNAAQDEFQRVQQAYELLSDDSRRARYDQKVKLADLKRELMERRRTEAMYSSPRGSGNAREMRGGHIVEERVPVDVFLDEELRYTDEPRTMSRKDNEYGKRPKAKPTEEKKKSRVPPTSYRAAKDDRESAKATQADRAKQRDRDRKRQASAKYEEVYESFSPRVVSDPSDSSDSDTYVPPRKPAASRRTTRESRESREPRESRSRPTESSSRRHERIYDDEDDYSDRYASNKHDGWQTLAEQHIERSKYEVPRSSRSPQRPRGYDSTEPESSASRRSGRSSHSTRNQSSSRNNSYEHLESSRSYDFKPPKIPTTATSPGHKASIRPSLFHRAATAGSTGFTRKREGSGREEPILEKMAREQVRESIPSRSSKRYDSGYSSPSTPEMPQRGASPKTTTTRYKIDDPVVIEPSSKSKYRSVSPERPRGPPKRSSTFQYKSEASPRIEVRTVRPSRPHGDVEYSPRIRGEDVKYTREIRPSDVNRSSPQYADQYPRHAPARRQSAYA</sequence>
<evidence type="ECO:0000313" key="4">
    <source>
        <dbReference type="Proteomes" id="UP001150904"/>
    </source>
</evidence>
<feature type="compositionally biased region" description="Low complexity" evidence="1">
    <location>
        <begin position="204"/>
        <end position="224"/>
    </location>
</feature>
<dbReference type="InterPro" id="IPR036869">
    <property type="entry name" value="J_dom_sf"/>
</dbReference>
<dbReference type="OrthoDB" id="10250354at2759"/>
<keyword evidence="4" id="KW-1185">Reference proteome</keyword>
<accession>A0A9W9TEV4</accession>
<feature type="domain" description="J" evidence="2">
    <location>
        <begin position="8"/>
        <end position="76"/>
    </location>
</feature>
<dbReference type="PROSITE" id="PS00636">
    <property type="entry name" value="DNAJ_1"/>
    <property type="match status" value="1"/>
</dbReference>
<evidence type="ECO:0000313" key="3">
    <source>
        <dbReference type="EMBL" id="KAJ5219005.1"/>
    </source>
</evidence>
<dbReference type="EMBL" id="JAPQKR010000004">
    <property type="protein sequence ID" value="KAJ5219005.1"/>
    <property type="molecule type" value="Genomic_DNA"/>
</dbReference>
<dbReference type="CDD" id="cd06257">
    <property type="entry name" value="DnaJ"/>
    <property type="match status" value="1"/>
</dbReference>
<dbReference type="SMART" id="SM00271">
    <property type="entry name" value="DnaJ"/>
    <property type="match status" value="1"/>
</dbReference>
<gene>
    <name evidence="3" type="ORF">N7498_001104</name>
</gene>
<dbReference type="PANTHER" id="PTHR44144">
    <property type="entry name" value="DNAJ HOMOLOG SUBFAMILY C MEMBER 9"/>
    <property type="match status" value="1"/>
</dbReference>
<dbReference type="FunFam" id="1.10.287.110:FF:000073">
    <property type="entry name" value="DnaJ domain protein"/>
    <property type="match status" value="1"/>
</dbReference>
<reference evidence="3" key="1">
    <citation type="submission" date="2022-12" db="EMBL/GenBank/DDBJ databases">
        <authorList>
            <person name="Petersen C."/>
        </authorList>
    </citation>
    <scope>NUCLEOTIDE SEQUENCE</scope>
    <source>
        <strain evidence="3">IBT 15544</strain>
    </source>
</reference>
<dbReference type="PANTHER" id="PTHR44144:SF1">
    <property type="entry name" value="DNAJ HOMOLOG SUBFAMILY C MEMBER 9"/>
    <property type="match status" value="1"/>
</dbReference>
<feature type="compositionally biased region" description="Low complexity" evidence="1">
    <location>
        <begin position="316"/>
        <end position="338"/>
    </location>
</feature>
<proteinExistence type="predicted"/>